<accession>A0AAV1EWY0</accession>
<gene>
    <name evidence="2" type="ORF">XNOV1_A030115</name>
</gene>
<evidence type="ECO:0000313" key="2">
    <source>
        <dbReference type="EMBL" id="CAJ1053189.1"/>
    </source>
</evidence>
<name>A0AAV1EWY0_XYRNO</name>
<dbReference type="EMBL" id="OY660866">
    <property type="protein sequence ID" value="CAJ1053189.1"/>
    <property type="molecule type" value="Genomic_DNA"/>
</dbReference>
<keyword evidence="1" id="KW-0812">Transmembrane</keyword>
<dbReference type="Proteomes" id="UP001178508">
    <property type="component" value="Chromosome 3"/>
</dbReference>
<keyword evidence="1" id="KW-0472">Membrane</keyword>
<dbReference type="AlphaFoldDB" id="A0AAV1EWY0"/>
<dbReference type="InterPro" id="IPR008983">
    <property type="entry name" value="Tumour_necrosis_fac-like_dom"/>
</dbReference>
<keyword evidence="1" id="KW-1133">Transmembrane helix</keyword>
<sequence>MDTESLQSSDRRRGRCLDIFLVVSNIFLFVALIAVAAGGVMCVIELRSKIETSRPPVLGNPSKSKGDPLYQTYKMNNFAYLETRSDSLRTGPMFFKSVPYGEGTSVGSNFVFDGERSLLASKQGTYFIYIELNIICSHICSAGVLSVSVGDKLTCKVELPERLTEGPTPVSKRCWTVTQLSNDKLSTRMTVSDTGLKNWTMEPKGSGLGMFLVD</sequence>
<protein>
    <submittedName>
        <fullName evidence="2">Uncharacterized protein LOC117815251</fullName>
    </submittedName>
</protein>
<evidence type="ECO:0000256" key="1">
    <source>
        <dbReference type="SAM" id="Phobius"/>
    </source>
</evidence>
<organism evidence="2 3">
    <name type="scientific">Xyrichtys novacula</name>
    <name type="common">Pearly razorfish</name>
    <name type="synonym">Hemipteronotus novacula</name>
    <dbReference type="NCBI Taxonomy" id="13765"/>
    <lineage>
        <taxon>Eukaryota</taxon>
        <taxon>Metazoa</taxon>
        <taxon>Chordata</taxon>
        <taxon>Craniata</taxon>
        <taxon>Vertebrata</taxon>
        <taxon>Euteleostomi</taxon>
        <taxon>Actinopterygii</taxon>
        <taxon>Neopterygii</taxon>
        <taxon>Teleostei</taxon>
        <taxon>Neoteleostei</taxon>
        <taxon>Acanthomorphata</taxon>
        <taxon>Eupercaria</taxon>
        <taxon>Labriformes</taxon>
        <taxon>Labridae</taxon>
        <taxon>Xyrichtys</taxon>
    </lineage>
</organism>
<evidence type="ECO:0000313" key="3">
    <source>
        <dbReference type="Proteomes" id="UP001178508"/>
    </source>
</evidence>
<dbReference type="Gene3D" id="2.60.120.40">
    <property type="match status" value="1"/>
</dbReference>
<keyword evidence="3" id="KW-1185">Reference proteome</keyword>
<feature type="transmembrane region" description="Helical" evidence="1">
    <location>
        <begin position="20"/>
        <end position="44"/>
    </location>
</feature>
<reference evidence="2" key="1">
    <citation type="submission" date="2023-08" db="EMBL/GenBank/DDBJ databases">
        <authorList>
            <person name="Alioto T."/>
            <person name="Alioto T."/>
            <person name="Gomez Garrido J."/>
        </authorList>
    </citation>
    <scope>NUCLEOTIDE SEQUENCE</scope>
</reference>
<proteinExistence type="predicted"/>